<dbReference type="GO" id="GO:0005525">
    <property type="term" value="F:GTP binding"/>
    <property type="evidence" value="ECO:0007669"/>
    <property type="project" value="InterPro"/>
</dbReference>
<dbReference type="AlphaFoldDB" id="A0A6J2UV13"/>
<dbReference type="Proteomes" id="UP000504632">
    <property type="component" value="Chromosome 3"/>
</dbReference>
<dbReference type="RefSeq" id="XP_030623563.1">
    <property type="nucleotide sequence ID" value="XM_030767703.1"/>
</dbReference>
<organism evidence="4 5">
    <name type="scientific">Chanos chanos</name>
    <name type="common">Milkfish</name>
    <name type="synonym">Mugil chanos</name>
    <dbReference type="NCBI Taxonomy" id="29144"/>
    <lineage>
        <taxon>Eukaryota</taxon>
        <taxon>Metazoa</taxon>
        <taxon>Chordata</taxon>
        <taxon>Craniata</taxon>
        <taxon>Vertebrata</taxon>
        <taxon>Euteleostomi</taxon>
        <taxon>Actinopterygii</taxon>
        <taxon>Neopterygii</taxon>
        <taxon>Teleostei</taxon>
        <taxon>Ostariophysi</taxon>
        <taxon>Gonorynchiformes</taxon>
        <taxon>Chanidae</taxon>
        <taxon>Chanos</taxon>
    </lineage>
</organism>
<dbReference type="PANTHER" id="PTHR32046:SF14">
    <property type="match status" value="1"/>
</dbReference>
<dbReference type="PANTHER" id="PTHR32046">
    <property type="entry name" value="G DOMAIN-CONTAINING PROTEIN"/>
    <property type="match status" value="1"/>
</dbReference>
<evidence type="ECO:0000256" key="1">
    <source>
        <dbReference type="ARBA" id="ARBA00008535"/>
    </source>
</evidence>
<protein>
    <submittedName>
        <fullName evidence="5">Uncharacterized protein LOC115806842</fullName>
    </submittedName>
</protein>
<dbReference type="SUPFAM" id="SSF52540">
    <property type="entry name" value="P-loop containing nucleoside triphosphate hydrolases"/>
    <property type="match status" value="1"/>
</dbReference>
<name>A0A6J2UV13_CHACN</name>
<dbReference type="FunFam" id="3.40.50.300:FF:002049">
    <property type="entry name" value="Si:ch73-170d6.2"/>
    <property type="match status" value="1"/>
</dbReference>
<evidence type="ECO:0000259" key="3">
    <source>
        <dbReference type="Pfam" id="PF04548"/>
    </source>
</evidence>
<evidence type="ECO:0000256" key="2">
    <source>
        <dbReference type="ARBA" id="ARBA00022741"/>
    </source>
</evidence>
<keyword evidence="4" id="KW-1185">Reference proteome</keyword>
<feature type="domain" description="AIG1-type G" evidence="3">
    <location>
        <begin position="75"/>
        <end position="227"/>
    </location>
</feature>
<sequence>MFTKCGDNVSGPSEVLQVETKEVILKVQVEGDPKNYTLLASGKPSVYKVNLEDQSRSQFCQHSFGRPSHLNIKKKTIMLLGATGSGKTTLINGMINYILGVKWEDECRFKLIDEVTNKTQAQSQTSEVTAYRIHHRKGFQIDHSLTIIDTPGFGDTRGIKQDKAITDRIREFFSHKDGIAELDAVCFVVQSALARLTHTQKYIFEAILSIFGKDVADNIVVLVTFADGQTPPVLEAIKSAEIPCAKKNDGSLMYFKFNNSALFAPNNTDGEDNFDEMFWKMGTVSMQKFFVHLSSMKTQSLQMTKEVLTERNKLEVTAAGLQPMIQVGLGKLDEIKSTEAALKQHIECIEANKNFEYEVETFKQDKIDLARGTHVTNCLTCNHTCHYPCGIPKDEDKSGCWAMTNSYCRICPGKCIWNVHHNVPYRFEVSKVKKKCTYENLKKQYENALGEKMSKEKIFKRLETDYEQVQVQVHDMINDLSTCLKRLKEIALRPDPLATPDYIDLMIQSEEQEAKPGFQKRIKELTEIRQKAVIMQKLVNGEILSPQDKTSLGKIKEAKEKCTKFSKGVFNTIAQWFQ</sequence>
<dbReference type="InterPro" id="IPR027417">
    <property type="entry name" value="P-loop_NTPase"/>
</dbReference>
<evidence type="ECO:0000313" key="4">
    <source>
        <dbReference type="Proteomes" id="UP000504632"/>
    </source>
</evidence>
<proteinExistence type="inferred from homology"/>
<dbReference type="Gene3D" id="3.40.50.300">
    <property type="entry name" value="P-loop containing nucleotide triphosphate hydrolases"/>
    <property type="match status" value="1"/>
</dbReference>
<accession>A0A6J2UV13</accession>
<evidence type="ECO:0000313" key="5">
    <source>
        <dbReference type="RefSeq" id="XP_030623563.1"/>
    </source>
</evidence>
<dbReference type="OrthoDB" id="8954335at2759"/>
<dbReference type="Pfam" id="PF04548">
    <property type="entry name" value="AIG1"/>
    <property type="match status" value="1"/>
</dbReference>
<dbReference type="InParanoid" id="A0A6J2UV13"/>
<dbReference type="InterPro" id="IPR006703">
    <property type="entry name" value="G_AIG1"/>
</dbReference>
<dbReference type="GeneID" id="115806842"/>
<dbReference type="CDD" id="cd00882">
    <property type="entry name" value="Ras_like_GTPase"/>
    <property type="match status" value="1"/>
</dbReference>
<keyword evidence="2" id="KW-0547">Nucleotide-binding</keyword>
<gene>
    <name evidence="5" type="primary">LOC115806842</name>
</gene>
<reference evidence="5" key="1">
    <citation type="submission" date="2025-08" db="UniProtKB">
        <authorList>
            <consortium name="RefSeq"/>
        </authorList>
    </citation>
    <scope>IDENTIFICATION</scope>
</reference>
<comment type="similarity">
    <text evidence="1">Belongs to the TRAFAC class TrmE-Era-EngA-EngB-Septin-like GTPase superfamily. AIG1/Toc34/Toc159-like paraseptin GTPase family. IAN subfamily.</text>
</comment>